<reference evidence="2 3" key="1">
    <citation type="journal article" date="2012" name="Int. J. Syst. Evol. Microbiol.">
        <title>Shewanella dokdonensis sp. nov., isolated from seawater.</title>
        <authorList>
            <person name="Sung H.R."/>
            <person name="Yoon J.H."/>
            <person name="Ghim S.Y."/>
        </authorList>
    </citation>
    <scope>NUCLEOTIDE SEQUENCE [LARGE SCALE GENOMIC DNA]</scope>
    <source>
        <strain evidence="2 3">DSM 23626</strain>
    </source>
</reference>
<dbReference type="InterPro" id="IPR002575">
    <property type="entry name" value="Aminoglycoside_PTrfase"/>
</dbReference>
<dbReference type="EMBL" id="CP074572">
    <property type="protein sequence ID" value="QVK21891.1"/>
    <property type="molecule type" value="Genomic_DNA"/>
</dbReference>
<dbReference type="SUPFAM" id="SSF56112">
    <property type="entry name" value="Protein kinase-like (PK-like)"/>
    <property type="match status" value="1"/>
</dbReference>
<protein>
    <submittedName>
        <fullName evidence="2">Aminoglycoside phosphotransferase family protein</fullName>
    </submittedName>
</protein>
<dbReference type="InterPro" id="IPR050249">
    <property type="entry name" value="Pseudomonas-type_ThrB"/>
</dbReference>
<gene>
    <name evidence="2" type="ORF">KHX94_10120</name>
</gene>
<dbReference type="Pfam" id="PF01636">
    <property type="entry name" value="APH"/>
    <property type="match status" value="1"/>
</dbReference>
<dbReference type="PANTHER" id="PTHR21064:SF5">
    <property type="entry name" value="SLR1880 PROTEIN"/>
    <property type="match status" value="1"/>
</dbReference>
<keyword evidence="3" id="KW-1185">Reference proteome</keyword>
<dbReference type="Proteomes" id="UP000676428">
    <property type="component" value="Chromosome"/>
</dbReference>
<name>A0ABX8DCA7_9GAMM</name>
<evidence type="ECO:0000313" key="2">
    <source>
        <dbReference type="EMBL" id="QVK21891.1"/>
    </source>
</evidence>
<evidence type="ECO:0000259" key="1">
    <source>
        <dbReference type="Pfam" id="PF01636"/>
    </source>
</evidence>
<organism evidence="2 3">
    <name type="scientific">Shewanella dokdonensis</name>
    <dbReference type="NCBI Taxonomy" id="712036"/>
    <lineage>
        <taxon>Bacteria</taxon>
        <taxon>Pseudomonadati</taxon>
        <taxon>Pseudomonadota</taxon>
        <taxon>Gammaproteobacteria</taxon>
        <taxon>Alteromonadales</taxon>
        <taxon>Shewanellaceae</taxon>
        <taxon>Shewanella</taxon>
    </lineage>
</organism>
<dbReference type="Gene3D" id="3.90.1200.10">
    <property type="match status" value="1"/>
</dbReference>
<evidence type="ECO:0000313" key="3">
    <source>
        <dbReference type="Proteomes" id="UP000676428"/>
    </source>
</evidence>
<dbReference type="InterPro" id="IPR011009">
    <property type="entry name" value="Kinase-like_dom_sf"/>
</dbReference>
<dbReference type="PANTHER" id="PTHR21064">
    <property type="entry name" value="AMINOGLYCOSIDE PHOSPHOTRANSFERASE DOMAIN-CONTAINING PROTEIN-RELATED"/>
    <property type="match status" value="1"/>
</dbReference>
<feature type="domain" description="Aminoglycoside phosphotransferase" evidence="1">
    <location>
        <begin position="59"/>
        <end position="288"/>
    </location>
</feature>
<accession>A0ABX8DCA7</accession>
<proteinExistence type="predicted"/>
<sequence>MISASKVARQRYRLIPHSVAISIKDFHLSHANVAVTTAFIRHEVLPHYLNDQELPQALIQPLGNGHINSTWQITSQRISLVLQQLNTGVFPAPWALVNNAAVIAQHLSLPQTAYPLAVTQPLTTLSGELAVDMGERGFWRAISYIKDSCSVEQLTSPQQAQQLARAFGQFVAALADLDPDKLQEVIPAFRSLSARLDALQQAAATDHLQRLKCCRQWYEFALAQQALVAELAEIEPQLPRRICHNDTKSNNLLFTEDRQHPLAVVDLDTCMPGYLMYDFGDMVRSCCAAVAEDATELQQVRMLPEYFSALVAGWQQALGTTMTPVEQQSLWLGIRVVTLMLAVRFLTDYLDGDRYFRISHPQHNLERAANQFTLYQQLLAQETVIRAILKT</sequence>